<evidence type="ECO:0008006" key="3">
    <source>
        <dbReference type="Google" id="ProtNLM"/>
    </source>
</evidence>
<dbReference type="SUPFAM" id="SSF52922">
    <property type="entry name" value="TK C-terminal domain-like"/>
    <property type="match status" value="1"/>
</dbReference>
<organism evidence="1 2">
    <name type="scientific">Limnohabitans planktonicus II-D5</name>
    <dbReference type="NCBI Taxonomy" id="1293045"/>
    <lineage>
        <taxon>Bacteria</taxon>
        <taxon>Pseudomonadati</taxon>
        <taxon>Pseudomonadota</taxon>
        <taxon>Betaproteobacteria</taxon>
        <taxon>Burkholderiales</taxon>
        <taxon>Comamonadaceae</taxon>
        <taxon>Limnohabitans</taxon>
    </lineage>
</organism>
<comment type="caution">
    <text evidence="1">The sequence shown here is derived from an EMBL/GenBank/DDBJ whole genome shotgun (WGS) entry which is preliminary data.</text>
</comment>
<proteinExistence type="predicted"/>
<dbReference type="STRING" id="1293045.H663_11060"/>
<protein>
    <recommendedName>
        <fullName evidence="3">Indolepyruvate ferredoxin oxidoreductase</fullName>
    </recommendedName>
</protein>
<dbReference type="AlphaFoldDB" id="A0A2T7UCC2"/>
<gene>
    <name evidence="1" type="ORF">H663_012980</name>
</gene>
<keyword evidence="2" id="KW-1185">Reference proteome</keyword>
<accession>A0A2T7UCC2</accession>
<evidence type="ECO:0000313" key="2">
    <source>
        <dbReference type="Proteomes" id="UP000037507"/>
    </source>
</evidence>
<sequence>MPVLSPADVSELMSFGLYGFALSRYTGAWVGMTTLSEVVDSSATVDLAAIHIQVNAWKSPPVVQTQTGHVAPEQHKRWPDLPALRSAPRQQDKLAAVAAFAKVNSIDCRVIDSPMAHIGIVTAGKAHHDLMGVFRRLGLSEEALSAAGVRVLKLGLTYPIDSPRMHAFAQDLREVLVIEENAPIVAQQMRELFKDETARPNIVGQHDALPQLSTRGDMQPSALIVQVAQWLQQHTGSALGIPHLPYEGLRRGQLSGLKPPTYAYLPS</sequence>
<name>A0A2T7UCC2_9BURK</name>
<dbReference type="EMBL" id="LFYT02000016">
    <property type="protein sequence ID" value="PVE42281.1"/>
    <property type="molecule type" value="Genomic_DNA"/>
</dbReference>
<dbReference type="Proteomes" id="UP000037507">
    <property type="component" value="Unassembled WGS sequence"/>
</dbReference>
<reference evidence="1" key="1">
    <citation type="submission" date="2017-04" db="EMBL/GenBank/DDBJ databases">
        <title>Unexpected and diverse lifestyles within the genus Limnohabitans.</title>
        <authorList>
            <person name="Kasalicky V."/>
            <person name="Mehrshad M."/>
            <person name="Andrei S.-A."/>
            <person name="Salcher M."/>
            <person name="Kratochvilova H."/>
            <person name="Simek K."/>
            <person name="Ghai R."/>
        </authorList>
    </citation>
    <scope>NUCLEOTIDE SEQUENCE [LARGE SCALE GENOMIC DNA]</scope>
    <source>
        <strain evidence="1">II-D5</strain>
    </source>
</reference>
<dbReference type="InterPro" id="IPR009014">
    <property type="entry name" value="Transketo_C/PFOR_II"/>
</dbReference>
<evidence type="ECO:0000313" key="1">
    <source>
        <dbReference type="EMBL" id="PVE42281.1"/>
    </source>
</evidence>